<reference evidence="1 2" key="1">
    <citation type="submission" date="2016-10" db="EMBL/GenBank/DDBJ databases">
        <authorList>
            <person name="de Groot N.N."/>
        </authorList>
    </citation>
    <scope>NUCLEOTIDE SEQUENCE [LARGE SCALE GENOMIC DNA]</scope>
    <source>
        <strain evidence="1 2">CGMCC 4.5506</strain>
    </source>
</reference>
<dbReference type="GO" id="GO:0003677">
    <property type="term" value="F:DNA binding"/>
    <property type="evidence" value="ECO:0007669"/>
    <property type="project" value="UniProtKB-KW"/>
</dbReference>
<sequence>MHIGELAERTGATKRALRYYEQEGLLSARREGNGYRDYDDDAVLTVHNIRQLLGTGLSIAEIRELAGCLAKDLSHGPVCAEAIELYRQRLDSVTERLEALHDTRERLTAHLAQTAGG</sequence>
<keyword evidence="2" id="KW-1185">Reference proteome</keyword>
<dbReference type="GO" id="GO:0003700">
    <property type="term" value="F:DNA-binding transcription factor activity"/>
    <property type="evidence" value="ECO:0007669"/>
    <property type="project" value="InterPro"/>
</dbReference>
<dbReference type="Pfam" id="PF13411">
    <property type="entry name" value="MerR_1"/>
    <property type="match status" value="1"/>
</dbReference>
<dbReference type="STRING" id="530584.SAMN05421630_102610"/>
<dbReference type="InterPro" id="IPR009061">
    <property type="entry name" value="DNA-bd_dom_put_sf"/>
</dbReference>
<dbReference type="Proteomes" id="UP000199494">
    <property type="component" value="Unassembled WGS sequence"/>
</dbReference>
<dbReference type="EMBL" id="FMZE01000002">
    <property type="protein sequence ID" value="SDC56796.1"/>
    <property type="molecule type" value="Genomic_DNA"/>
</dbReference>
<dbReference type="PANTHER" id="PTHR30204">
    <property type="entry name" value="REDOX-CYCLING DRUG-SENSING TRANSCRIPTIONAL ACTIVATOR SOXR"/>
    <property type="match status" value="1"/>
</dbReference>
<dbReference type="PANTHER" id="PTHR30204:SF94">
    <property type="entry name" value="HEAVY METAL-DEPENDENT TRANSCRIPTIONAL REGULATOR HI_0293-RELATED"/>
    <property type="match status" value="1"/>
</dbReference>
<dbReference type="PRINTS" id="PR00040">
    <property type="entry name" value="HTHMERR"/>
</dbReference>
<dbReference type="InterPro" id="IPR000551">
    <property type="entry name" value="MerR-type_HTH_dom"/>
</dbReference>
<name>A0A222VME7_9PSEU</name>
<dbReference type="OrthoDB" id="3824912at2"/>
<gene>
    <name evidence="1" type="ORF">SAMN05421630_102610</name>
</gene>
<keyword evidence="1" id="KW-0238">DNA-binding</keyword>
<dbReference type="KEGG" id="pmad:BAY61_08005"/>
<dbReference type="SUPFAM" id="SSF46955">
    <property type="entry name" value="Putative DNA-binding domain"/>
    <property type="match status" value="1"/>
</dbReference>
<dbReference type="InterPro" id="IPR047057">
    <property type="entry name" value="MerR_fam"/>
</dbReference>
<dbReference type="CDD" id="cd01282">
    <property type="entry name" value="HTH_MerR-like_sg3"/>
    <property type="match status" value="1"/>
</dbReference>
<dbReference type="PROSITE" id="PS50937">
    <property type="entry name" value="HTH_MERR_2"/>
    <property type="match status" value="1"/>
</dbReference>
<proteinExistence type="predicted"/>
<dbReference type="RefSeq" id="WP_091800564.1">
    <property type="nucleotide sequence ID" value="NZ_CP016353.1"/>
</dbReference>
<evidence type="ECO:0000313" key="2">
    <source>
        <dbReference type="Proteomes" id="UP000199494"/>
    </source>
</evidence>
<organism evidence="1 2">
    <name type="scientific">Prauserella marina</name>
    <dbReference type="NCBI Taxonomy" id="530584"/>
    <lineage>
        <taxon>Bacteria</taxon>
        <taxon>Bacillati</taxon>
        <taxon>Actinomycetota</taxon>
        <taxon>Actinomycetes</taxon>
        <taxon>Pseudonocardiales</taxon>
        <taxon>Pseudonocardiaceae</taxon>
        <taxon>Prauserella</taxon>
    </lineage>
</organism>
<dbReference type="SMART" id="SM00422">
    <property type="entry name" value="HTH_MERR"/>
    <property type="match status" value="1"/>
</dbReference>
<dbReference type="Gene3D" id="1.10.1660.10">
    <property type="match status" value="1"/>
</dbReference>
<protein>
    <submittedName>
        <fullName evidence="1">DNA-binding transcriptional regulator, MerR family</fullName>
    </submittedName>
</protein>
<evidence type="ECO:0000313" key="1">
    <source>
        <dbReference type="EMBL" id="SDC56796.1"/>
    </source>
</evidence>
<accession>A0A222VME7</accession>
<dbReference type="AlphaFoldDB" id="A0A222VME7"/>